<dbReference type="PANTHER" id="PTHR18968:SF13">
    <property type="entry name" value="ACETOLACTATE SYNTHASE CATALYTIC SUBUNIT, MITOCHONDRIAL"/>
    <property type="match status" value="1"/>
</dbReference>
<dbReference type="InterPro" id="IPR029061">
    <property type="entry name" value="THDP-binding"/>
</dbReference>
<dbReference type="InterPro" id="IPR012001">
    <property type="entry name" value="Thiamin_PyroP_enz_TPP-bd_dom"/>
</dbReference>
<dbReference type="PANTHER" id="PTHR18968">
    <property type="entry name" value="THIAMINE PYROPHOSPHATE ENZYMES"/>
    <property type="match status" value="1"/>
</dbReference>
<evidence type="ECO:0000259" key="5">
    <source>
        <dbReference type="Pfam" id="PF00205"/>
    </source>
</evidence>
<protein>
    <submittedName>
        <fullName evidence="8">Acetolactate synthase-1/2/3 large subunit</fullName>
        <ecNumber evidence="8">2.2.1.6</ecNumber>
    </submittedName>
</protein>
<dbReference type="PROSITE" id="PS00187">
    <property type="entry name" value="TPP_ENZYMES"/>
    <property type="match status" value="1"/>
</dbReference>
<name>A0ABT9YMK3_9BACI</name>
<dbReference type="EC" id="2.2.1.6" evidence="8"/>
<accession>A0ABT9YMK3</accession>
<feature type="domain" description="Thiamine pyrophosphate enzyme N-terminal TPP-binding" evidence="7">
    <location>
        <begin position="3"/>
        <end position="107"/>
    </location>
</feature>
<dbReference type="EMBL" id="JAUSUA010000008">
    <property type="protein sequence ID" value="MDQ0209087.1"/>
    <property type="molecule type" value="Genomic_DNA"/>
</dbReference>
<organism evidence="8 9">
    <name type="scientific">Alkalicoccobacillus murimartini</name>
    <dbReference type="NCBI Taxonomy" id="171685"/>
    <lineage>
        <taxon>Bacteria</taxon>
        <taxon>Bacillati</taxon>
        <taxon>Bacillota</taxon>
        <taxon>Bacilli</taxon>
        <taxon>Bacillales</taxon>
        <taxon>Bacillaceae</taxon>
        <taxon>Alkalicoccobacillus</taxon>
    </lineage>
</organism>
<evidence type="ECO:0000256" key="4">
    <source>
        <dbReference type="RuleBase" id="RU362132"/>
    </source>
</evidence>
<evidence type="ECO:0000256" key="3">
    <source>
        <dbReference type="ARBA" id="ARBA00023052"/>
    </source>
</evidence>
<feature type="domain" description="Thiamine pyrophosphate enzyme central" evidence="5">
    <location>
        <begin position="191"/>
        <end position="327"/>
    </location>
</feature>
<proteinExistence type="inferred from homology"/>
<dbReference type="Proteomes" id="UP001225034">
    <property type="component" value="Unassembled WGS sequence"/>
</dbReference>
<evidence type="ECO:0000256" key="1">
    <source>
        <dbReference type="ARBA" id="ARBA00001964"/>
    </source>
</evidence>
<dbReference type="Pfam" id="PF02776">
    <property type="entry name" value="TPP_enzyme_N"/>
    <property type="match status" value="1"/>
</dbReference>
<dbReference type="Pfam" id="PF02775">
    <property type="entry name" value="TPP_enzyme_C"/>
    <property type="match status" value="1"/>
</dbReference>
<dbReference type="Gene3D" id="3.40.50.1220">
    <property type="entry name" value="TPP-binding domain"/>
    <property type="match status" value="1"/>
</dbReference>
<dbReference type="InterPro" id="IPR011766">
    <property type="entry name" value="TPP_enzyme_TPP-bd"/>
</dbReference>
<dbReference type="Pfam" id="PF00205">
    <property type="entry name" value="TPP_enzyme_M"/>
    <property type="match status" value="1"/>
</dbReference>
<evidence type="ECO:0000256" key="2">
    <source>
        <dbReference type="ARBA" id="ARBA00007812"/>
    </source>
</evidence>
<evidence type="ECO:0000313" key="8">
    <source>
        <dbReference type="EMBL" id="MDQ0209087.1"/>
    </source>
</evidence>
<dbReference type="InterPro" id="IPR029035">
    <property type="entry name" value="DHS-like_NAD/FAD-binding_dom"/>
</dbReference>
<sequence length="543" mass="57796">MPKVSTILVQFIKEKGCTKVFGIPGKPISPLILAMEAEGVDFVLARHEGGAGYMATGYAMQNQSLGVAIGTSGPGGTNMITAAAQAAAFHAPVLFITGHPPLAMSGKALGQDSSMFGTDLVELFKPVTKFSAKVESKEMLRQLLQHAEEQALTGSKGPVHLSIPLDILMSEVEPFEFAVPAHDDVISGNIGRAIEALDEAERPLMLLGKGAHLSQSYDSIQELAERWQIPVITTPGGKAAFVETHPLSLGALGLGGTEASAAYVKDRESDLLVVVGSKLSDMSTVGLTAGGEPRKVIHFDWHADFVGKTLESDTIFVQGDAKVNLKYLLEQANHPEVPALDLRAYTEKETAQPAEPEPGRLSAVRTVKVLRDLLPHEAVVYGDDGSHSFYTIKHFTTHVAGTFRFDDVFGAMGNGIGLAIGAKVARPDESIVCFTGDGCLFMHGTEIGTAVDEGANMLFVVFNNEMLDMVDKGMKNNLGFSAGSRYTKGVNVTQFAESMGATGFCCSTEAEIAEAYAASKKVTGPVVIEVLVNKEEWPPTIGR</sequence>
<dbReference type="InterPro" id="IPR045229">
    <property type="entry name" value="TPP_enz"/>
</dbReference>
<feature type="domain" description="Thiamine pyrophosphate enzyme TPP-binding" evidence="6">
    <location>
        <begin position="385"/>
        <end position="530"/>
    </location>
</feature>
<evidence type="ECO:0000259" key="6">
    <source>
        <dbReference type="Pfam" id="PF02775"/>
    </source>
</evidence>
<keyword evidence="8" id="KW-0808">Transferase</keyword>
<dbReference type="InterPro" id="IPR000399">
    <property type="entry name" value="TPP-bd_CS"/>
</dbReference>
<keyword evidence="9" id="KW-1185">Reference proteome</keyword>
<evidence type="ECO:0000313" key="9">
    <source>
        <dbReference type="Proteomes" id="UP001225034"/>
    </source>
</evidence>
<dbReference type="GO" id="GO:0003984">
    <property type="term" value="F:acetolactate synthase activity"/>
    <property type="evidence" value="ECO:0007669"/>
    <property type="project" value="UniProtKB-EC"/>
</dbReference>
<dbReference type="SUPFAM" id="SSF52518">
    <property type="entry name" value="Thiamin diphosphate-binding fold (THDP-binding)"/>
    <property type="match status" value="2"/>
</dbReference>
<keyword evidence="3 4" id="KW-0786">Thiamine pyrophosphate</keyword>
<reference evidence="8 9" key="1">
    <citation type="submission" date="2023-07" db="EMBL/GenBank/DDBJ databases">
        <title>Genomic Encyclopedia of Type Strains, Phase IV (KMG-IV): sequencing the most valuable type-strain genomes for metagenomic binning, comparative biology and taxonomic classification.</title>
        <authorList>
            <person name="Goeker M."/>
        </authorList>
    </citation>
    <scope>NUCLEOTIDE SEQUENCE [LARGE SCALE GENOMIC DNA]</scope>
    <source>
        <strain evidence="8 9">DSM 19154</strain>
    </source>
</reference>
<dbReference type="Gene3D" id="3.40.50.970">
    <property type="match status" value="2"/>
</dbReference>
<comment type="similarity">
    <text evidence="2 4">Belongs to the TPP enzyme family.</text>
</comment>
<dbReference type="CDD" id="cd00568">
    <property type="entry name" value="TPP_enzymes"/>
    <property type="match status" value="1"/>
</dbReference>
<comment type="cofactor">
    <cofactor evidence="1">
        <name>thiamine diphosphate</name>
        <dbReference type="ChEBI" id="CHEBI:58937"/>
    </cofactor>
</comment>
<dbReference type="RefSeq" id="WP_306985678.1">
    <property type="nucleotide sequence ID" value="NZ_JAUSUA010000008.1"/>
</dbReference>
<gene>
    <name evidence="8" type="ORF">J2S05_003922</name>
</gene>
<comment type="caution">
    <text evidence="8">The sequence shown here is derived from an EMBL/GenBank/DDBJ whole genome shotgun (WGS) entry which is preliminary data.</text>
</comment>
<dbReference type="InterPro" id="IPR012000">
    <property type="entry name" value="Thiamin_PyroP_enz_cen_dom"/>
</dbReference>
<dbReference type="SUPFAM" id="SSF52467">
    <property type="entry name" value="DHS-like NAD/FAD-binding domain"/>
    <property type="match status" value="1"/>
</dbReference>
<evidence type="ECO:0000259" key="7">
    <source>
        <dbReference type="Pfam" id="PF02776"/>
    </source>
</evidence>
<dbReference type="CDD" id="cd07035">
    <property type="entry name" value="TPP_PYR_POX_like"/>
    <property type="match status" value="1"/>
</dbReference>